<evidence type="ECO:0000259" key="10">
    <source>
        <dbReference type="PROSITE" id="PS50850"/>
    </source>
</evidence>
<dbReference type="Proteomes" id="UP000515121">
    <property type="component" value="Unplaced"/>
</dbReference>
<reference evidence="12" key="1">
    <citation type="submission" date="2025-08" db="UniProtKB">
        <authorList>
            <consortium name="RefSeq"/>
        </authorList>
    </citation>
    <scope>IDENTIFICATION</scope>
    <source>
        <tissue evidence="12">Fruit stalk</tissue>
    </source>
</reference>
<accession>A0A6P5ZZG8</accession>
<evidence type="ECO:0000256" key="1">
    <source>
        <dbReference type="ARBA" id="ARBA00004141"/>
    </source>
</evidence>
<dbReference type="InterPro" id="IPR036259">
    <property type="entry name" value="MFS_trans_sf"/>
</dbReference>
<evidence type="ECO:0000256" key="2">
    <source>
        <dbReference type="ARBA" id="ARBA00010992"/>
    </source>
</evidence>
<comment type="subcellular location">
    <subcellularLocation>
        <location evidence="1">Membrane</location>
        <topology evidence="1">Multi-pass membrane protein</topology>
    </subcellularLocation>
</comment>
<dbReference type="NCBIfam" id="TIGR00879">
    <property type="entry name" value="SP"/>
    <property type="match status" value="1"/>
</dbReference>
<dbReference type="PROSITE" id="PS50850">
    <property type="entry name" value="MFS"/>
    <property type="match status" value="1"/>
</dbReference>
<feature type="transmembrane region" description="Helical" evidence="9">
    <location>
        <begin position="199"/>
        <end position="220"/>
    </location>
</feature>
<protein>
    <submittedName>
        <fullName evidence="12">Sugar transporter ERD6-like 16</fullName>
    </submittedName>
</protein>
<keyword evidence="5 9" id="KW-0812">Transmembrane</keyword>
<dbReference type="InterPro" id="IPR005828">
    <property type="entry name" value="MFS_sugar_transport-like"/>
</dbReference>
<keyword evidence="4" id="KW-0762">Sugar transport</keyword>
<dbReference type="GO" id="GO:0016020">
    <property type="term" value="C:membrane"/>
    <property type="evidence" value="ECO:0007669"/>
    <property type="project" value="UniProtKB-SubCell"/>
</dbReference>
<dbReference type="GeneID" id="111305154"/>
<dbReference type="PANTHER" id="PTHR48021">
    <property type="match status" value="1"/>
</dbReference>
<comment type="similarity">
    <text evidence="2 8">Belongs to the major facilitator superfamily. Sugar transporter (TC 2.A.1.1) family.</text>
</comment>
<keyword evidence="3 8" id="KW-0813">Transport</keyword>
<dbReference type="InterPro" id="IPR044775">
    <property type="entry name" value="MFS_ERD6/Tret1-like"/>
</dbReference>
<feature type="transmembrane region" description="Helical" evidence="9">
    <location>
        <begin position="493"/>
        <end position="515"/>
    </location>
</feature>
<dbReference type="AlphaFoldDB" id="A0A6P5ZZG8"/>
<evidence type="ECO:0000256" key="6">
    <source>
        <dbReference type="ARBA" id="ARBA00022989"/>
    </source>
</evidence>
<evidence type="ECO:0000313" key="12">
    <source>
        <dbReference type="RefSeq" id="XP_022758133.1"/>
    </source>
</evidence>
<evidence type="ECO:0000313" key="11">
    <source>
        <dbReference type="Proteomes" id="UP000515121"/>
    </source>
</evidence>
<dbReference type="Pfam" id="PF00083">
    <property type="entry name" value="Sugar_tr"/>
    <property type="match status" value="1"/>
</dbReference>
<dbReference type="InterPro" id="IPR050549">
    <property type="entry name" value="MFS_Trehalose_Transporter"/>
</dbReference>
<evidence type="ECO:0000256" key="4">
    <source>
        <dbReference type="ARBA" id="ARBA00022597"/>
    </source>
</evidence>
<name>A0A6P5ZZG8_DURZI</name>
<dbReference type="PANTHER" id="PTHR48021:SF69">
    <property type="entry name" value="SUGAR TRANSPORTER ERD6-LIKE 16"/>
    <property type="match status" value="1"/>
</dbReference>
<dbReference type="InterPro" id="IPR020846">
    <property type="entry name" value="MFS_dom"/>
</dbReference>
<feature type="transmembrane region" description="Helical" evidence="9">
    <location>
        <begin position="449"/>
        <end position="472"/>
    </location>
</feature>
<feature type="transmembrane region" description="Helical" evidence="9">
    <location>
        <begin position="82"/>
        <end position="104"/>
    </location>
</feature>
<feature type="transmembrane region" description="Helical" evidence="9">
    <location>
        <begin position="347"/>
        <end position="369"/>
    </location>
</feature>
<dbReference type="GO" id="GO:0051119">
    <property type="term" value="F:sugar transmembrane transporter activity"/>
    <property type="evidence" value="ECO:0007669"/>
    <property type="project" value="InterPro"/>
</dbReference>
<evidence type="ECO:0000256" key="7">
    <source>
        <dbReference type="ARBA" id="ARBA00023136"/>
    </source>
</evidence>
<dbReference type="KEGG" id="dzi:111305154"/>
<proteinExistence type="inferred from homology"/>
<dbReference type="SUPFAM" id="SSF103473">
    <property type="entry name" value="MFS general substrate transporter"/>
    <property type="match status" value="1"/>
</dbReference>
<feature type="transmembrane region" description="Helical" evidence="9">
    <location>
        <begin position="146"/>
        <end position="163"/>
    </location>
</feature>
<keyword evidence="6 9" id="KW-1133">Transmembrane helix</keyword>
<keyword evidence="7 9" id="KW-0472">Membrane</keyword>
<feature type="transmembrane region" description="Helical" evidence="9">
    <location>
        <begin position="175"/>
        <end position="193"/>
    </location>
</feature>
<evidence type="ECO:0000256" key="9">
    <source>
        <dbReference type="SAM" id="Phobius"/>
    </source>
</evidence>
<evidence type="ECO:0000256" key="3">
    <source>
        <dbReference type="ARBA" id="ARBA00022448"/>
    </source>
</evidence>
<feature type="transmembrane region" description="Helical" evidence="9">
    <location>
        <begin position="284"/>
        <end position="306"/>
    </location>
</feature>
<evidence type="ECO:0000256" key="5">
    <source>
        <dbReference type="ARBA" id="ARBA00022692"/>
    </source>
</evidence>
<feature type="transmembrane region" description="Helical" evidence="9">
    <location>
        <begin position="43"/>
        <end position="62"/>
    </location>
</feature>
<feature type="transmembrane region" description="Helical" evidence="9">
    <location>
        <begin position="116"/>
        <end position="134"/>
    </location>
</feature>
<dbReference type="PRINTS" id="PR00171">
    <property type="entry name" value="SUGRTRNSPORT"/>
</dbReference>
<feature type="domain" description="Major facilitator superfamily (MFS) profile" evidence="10">
    <location>
        <begin position="44"/>
        <end position="476"/>
    </location>
</feature>
<gene>
    <name evidence="12" type="primary">LOC111305154</name>
</gene>
<keyword evidence="11" id="KW-1185">Reference proteome</keyword>
<dbReference type="CDD" id="cd17358">
    <property type="entry name" value="MFS_GLUT6_8_Class3_like"/>
    <property type="match status" value="1"/>
</dbReference>
<dbReference type="Gene3D" id="1.20.1250.20">
    <property type="entry name" value="MFS general substrate transporter like domains"/>
    <property type="match status" value="1"/>
</dbReference>
<feature type="transmembrane region" description="Helical" evidence="9">
    <location>
        <begin position="381"/>
        <end position="405"/>
    </location>
</feature>
<dbReference type="InterPro" id="IPR003663">
    <property type="entry name" value="Sugar/inositol_transpt"/>
</dbReference>
<feature type="transmembrane region" description="Helical" evidence="9">
    <location>
        <begin position="417"/>
        <end position="437"/>
    </location>
</feature>
<sequence>MANNQGVEIGESSVKAEMKEPLLQRIYIKDDDSKFQIKSNRNGLLKVVFLSSFIAVLGSYEFGSCMGYSAPVQSAISKDLDLSVAEFSAFGSILNVGSMNGAITSGRIADFTGRKWTMRISSVFSIAGWIAIYFSKGPLLLDIGRFLSAYGIGIFAFVVPIYVAEIAPKDLRGGLATLNQLMIVVGASVAFLAGTALTWRLLALTGIIPCLVQLVGLIFIPESPRRLAKAGYQKEFCNALRRLYGDDADISHEAAEIQDYLQTLNQQPKASMLDLFQRKYMHSVIIGVGLMMFQQFGGVNGIGFYASETFTSAGFSSGKIGIIAFACIQIPITAVGAFLVDNCGRKPLLLVSSTGTFLGCFLAATSFLMKEHNLFQELIPLLVLCGMLIFMGSFAIGMGAVPWVLMSEIFPINVKGAAGSLVNLVHWFGAWAVSYTFNFLMDWSPSVDFFPGTFFLCSGVCAASVLFVAKIVPETKGRTMEEIQTSMNARRNLVDSDVYLTNSVLLQLCFLALIYKFQLHIKVMTSNIIFPFFF</sequence>
<evidence type="ECO:0000256" key="8">
    <source>
        <dbReference type="RuleBase" id="RU003346"/>
    </source>
</evidence>
<dbReference type="OrthoDB" id="6133115at2759"/>
<dbReference type="FunFam" id="1.20.1250.20:FF:000043">
    <property type="entry name" value="sugar transporter ERD6-like 6"/>
    <property type="match status" value="1"/>
</dbReference>
<feature type="transmembrane region" description="Helical" evidence="9">
    <location>
        <begin position="318"/>
        <end position="340"/>
    </location>
</feature>
<dbReference type="RefSeq" id="XP_022758133.1">
    <property type="nucleotide sequence ID" value="XM_022902398.1"/>
</dbReference>
<organism evidence="11 12">
    <name type="scientific">Durio zibethinus</name>
    <name type="common">Durian</name>
    <dbReference type="NCBI Taxonomy" id="66656"/>
    <lineage>
        <taxon>Eukaryota</taxon>
        <taxon>Viridiplantae</taxon>
        <taxon>Streptophyta</taxon>
        <taxon>Embryophyta</taxon>
        <taxon>Tracheophyta</taxon>
        <taxon>Spermatophyta</taxon>
        <taxon>Magnoliopsida</taxon>
        <taxon>eudicotyledons</taxon>
        <taxon>Gunneridae</taxon>
        <taxon>Pentapetalae</taxon>
        <taxon>rosids</taxon>
        <taxon>malvids</taxon>
        <taxon>Malvales</taxon>
        <taxon>Malvaceae</taxon>
        <taxon>Helicteroideae</taxon>
        <taxon>Durio</taxon>
    </lineage>
</organism>